<dbReference type="GO" id="GO:0005886">
    <property type="term" value="C:plasma membrane"/>
    <property type="evidence" value="ECO:0007669"/>
    <property type="project" value="UniProtKB-SubCell"/>
</dbReference>
<evidence type="ECO:0000256" key="5">
    <source>
        <dbReference type="ARBA" id="ARBA00023136"/>
    </source>
</evidence>
<dbReference type="PANTHER" id="PTHR10010">
    <property type="entry name" value="SOLUTE CARRIER FAMILY 34 SODIUM PHOSPHATE , MEMBER 2-RELATED"/>
    <property type="match status" value="1"/>
</dbReference>
<feature type="transmembrane region" description="Helical" evidence="6">
    <location>
        <begin position="51"/>
        <end position="83"/>
    </location>
</feature>
<dbReference type="InterPro" id="IPR003841">
    <property type="entry name" value="Na/Pi_transpt"/>
</dbReference>
<keyword evidence="3 6" id="KW-0812">Transmembrane</keyword>
<dbReference type="EMBL" id="CP002696">
    <property type="protein sequence ID" value="AEE16052.1"/>
    <property type="molecule type" value="Genomic_DNA"/>
</dbReference>
<gene>
    <name evidence="7" type="ordered locus">Trebr_0610</name>
</gene>
<dbReference type="SUPFAM" id="SSF109755">
    <property type="entry name" value="PhoU-like"/>
    <property type="match status" value="1"/>
</dbReference>
<dbReference type="InterPro" id="IPR004633">
    <property type="entry name" value="NaPi_cotrn-rel/YqeW-like"/>
</dbReference>
<feature type="transmembrane region" description="Helical" evidence="6">
    <location>
        <begin position="220"/>
        <end position="243"/>
    </location>
</feature>
<feature type="transmembrane region" description="Helical" evidence="6">
    <location>
        <begin position="288"/>
        <end position="310"/>
    </location>
</feature>
<dbReference type="HOGENOM" id="CLU_025623_0_1_12"/>
<sequence length="555" mass="61314">MYPVNIISILFQLIGALGFLLYGMKMMSDGIQKSAGKSLHRILGMMTGNRFSAMLTGMFITMIIQSSGATTVMVVSFVNAGLLTLTQSVGVIFGANIGTTVTAWIVAFFGFNFKISAVAIPVFGIGYILTVIKKLQKQNIGEALMGFGLLFLGLDLLSKTIPTLDANNIQFLTAFTDKGTLSVLIGIAAGMIITVLLHSSSASTAIILTMSYNRLLPWEFAAAMVLGSNIGSTIDAVIAAFGTKVNARRAALVHVLFNVTGTVIAALLLHPLLALVDRLVPGPVEANITFHIAMLHTVFNVLNTLLFLPFTTQIASLTEVLIKPKKDETPDVYRLDFMETGAKENAAAYVIRAEKEIADMTGVVTKMFDRIEFGFAHRTSEFIETQMESLAKEEDYADQMQEQLSKFLVHCSQLPVSDKLRNNVSIMLRIVDDLESMTDDCYSVALLLRRSIEKDMTFAEEDIERLHPYIDLAHRFLSFIRENINKHLSEEQLTIAQDLEDQIDVFRKNLKKVARKRLESGADVKSELLYIDLVRNIEKIGDRAFSISEALAQTQ</sequence>
<keyword evidence="8" id="KW-1185">Reference proteome</keyword>
<dbReference type="Proteomes" id="UP000006546">
    <property type="component" value="Chromosome"/>
</dbReference>
<dbReference type="InterPro" id="IPR038078">
    <property type="entry name" value="PhoU-like_sf"/>
</dbReference>
<keyword evidence="2" id="KW-1003">Cell membrane</keyword>
<comment type="subcellular location">
    <subcellularLocation>
        <location evidence="1">Cell membrane</location>
        <topology evidence="1">Multi-pass membrane protein</topology>
    </subcellularLocation>
</comment>
<organism evidence="7 8">
    <name type="scientific">Treponema brennaborense (strain DSM 12168 / CIP 105900 / DD5/3)</name>
    <dbReference type="NCBI Taxonomy" id="906968"/>
    <lineage>
        <taxon>Bacteria</taxon>
        <taxon>Pseudomonadati</taxon>
        <taxon>Spirochaetota</taxon>
        <taxon>Spirochaetia</taxon>
        <taxon>Spirochaetales</taxon>
        <taxon>Treponemataceae</taxon>
        <taxon>Treponema</taxon>
    </lineage>
</organism>
<dbReference type="Pfam" id="PF02690">
    <property type="entry name" value="Na_Pi_cotrans"/>
    <property type="match status" value="2"/>
</dbReference>
<dbReference type="NCBIfam" id="NF037997">
    <property type="entry name" value="Na_Pi_symport"/>
    <property type="match status" value="1"/>
</dbReference>
<feature type="transmembrane region" description="Helical" evidence="6">
    <location>
        <begin position="255"/>
        <end position="276"/>
    </location>
</feature>
<dbReference type="GO" id="GO:0044341">
    <property type="term" value="P:sodium-dependent phosphate transport"/>
    <property type="evidence" value="ECO:0007669"/>
    <property type="project" value="InterPro"/>
</dbReference>
<feature type="transmembrane region" description="Helical" evidence="6">
    <location>
        <begin position="103"/>
        <end position="131"/>
    </location>
</feature>
<name>F4LPW0_TREBD</name>
<evidence type="ECO:0000256" key="1">
    <source>
        <dbReference type="ARBA" id="ARBA00004651"/>
    </source>
</evidence>
<dbReference type="Gene3D" id="1.20.58.220">
    <property type="entry name" value="Phosphate transport system protein phou homolog 2, domain 2"/>
    <property type="match status" value="1"/>
</dbReference>
<accession>F4LPW0</accession>
<feature type="transmembrane region" description="Helical" evidence="6">
    <location>
        <begin position="6"/>
        <end position="24"/>
    </location>
</feature>
<evidence type="ECO:0000256" key="6">
    <source>
        <dbReference type="SAM" id="Phobius"/>
    </source>
</evidence>
<dbReference type="NCBIfam" id="TIGR00704">
    <property type="entry name" value="NaPi_cotrn_rel"/>
    <property type="match status" value="1"/>
</dbReference>
<reference evidence="8" key="1">
    <citation type="submission" date="2011-04" db="EMBL/GenBank/DDBJ databases">
        <title>The complete genome of Treponema brennaborense DSM 12168.</title>
        <authorList>
            <person name="Lucas S."/>
            <person name="Han J."/>
            <person name="Lapidus A."/>
            <person name="Bruce D."/>
            <person name="Goodwin L."/>
            <person name="Pitluck S."/>
            <person name="Peters L."/>
            <person name="Kyrpides N."/>
            <person name="Mavromatis K."/>
            <person name="Ivanova N."/>
            <person name="Mikhailova N."/>
            <person name="Pagani I."/>
            <person name="Teshima H."/>
            <person name="Detter J.C."/>
            <person name="Tapia R."/>
            <person name="Han C."/>
            <person name="Land M."/>
            <person name="Hauser L."/>
            <person name="Markowitz V."/>
            <person name="Cheng J.-F."/>
            <person name="Hugenholtz P."/>
            <person name="Woyke T."/>
            <person name="Wu D."/>
            <person name="Gronow S."/>
            <person name="Wellnitz S."/>
            <person name="Brambilla E."/>
            <person name="Klenk H.-P."/>
            <person name="Eisen J.A."/>
        </authorList>
    </citation>
    <scope>NUCLEOTIDE SEQUENCE [LARGE SCALE GENOMIC DNA]</scope>
    <source>
        <strain evidence="8">DSM 12168 / CIP 105900 / DD5/3</strain>
    </source>
</reference>
<dbReference type="eggNOG" id="COG1283">
    <property type="taxonomic scope" value="Bacteria"/>
</dbReference>
<keyword evidence="5 6" id="KW-0472">Membrane</keyword>
<evidence type="ECO:0000256" key="2">
    <source>
        <dbReference type="ARBA" id="ARBA00022475"/>
    </source>
</evidence>
<keyword evidence="4 6" id="KW-1133">Transmembrane helix</keyword>
<proteinExistence type="predicted"/>
<protein>
    <submittedName>
        <fullName evidence="7">Na/Pi-cotransporter II-related protein</fullName>
    </submittedName>
</protein>
<evidence type="ECO:0000256" key="4">
    <source>
        <dbReference type="ARBA" id="ARBA00022989"/>
    </source>
</evidence>
<evidence type="ECO:0000313" key="8">
    <source>
        <dbReference type="Proteomes" id="UP000006546"/>
    </source>
</evidence>
<dbReference type="STRING" id="906968.Trebr_0610"/>
<feature type="transmembrane region" description="Helical" evidence="6">
    <location>
        <begin position="181"/>
        <end position="208"/>
    </location>
</feature>
<evidence type="ECO:0000313" key="7">
    <source>
        <dbReference type="EMBL" id="AEE16052.1"/>
    </source>
</evidence>
<dbReference type="AlphaFoldDB" id="F4LPW0"/>
<dbReference type="GO" id="GO:0005436">
    <property type="term" value="F:sodium:phosphate symporter activity"/>
    <property type="evidence" value="ECO:0007669"/>
    <property type="project" value="InterPro"/>
</dbReference>
<evidence type="ECO:0000256" key="3">
    <source>
        <dbReference type="ARBA" id="ARBA00022692"/>
    </source>
</evidence>
<dbReference type="KEGG" id="tbe:Trebr_0610"/>
<dbReference type="PANTHER" id="PTHR10010:SF46">
    <property type="entry name" value="SODIUM-DEPENDENT PHOSPHATE TRANSPORT PROTEIN 2B"/>
    <property type="match status" value="1"/>
</dbReference>